<keyword evidence="2" id="KW-1185">Reference proteome</keyword>
<gene>
    <name evidence="1" type="ORF">BN9_108870</name>
</gene>
<comment type="caution">
    <text evidence="1">The sequence shown here is derived from an EMBL/GenBank/DDBJ whole genome shotgun (WGS) entry which is preliminary data.</text>
</comment>
<dbReference type="InParanoid" id="A0A024FTX0"/>
<name>A0A024FTX0_9STRA</name>
<accession>A0A024FTX0</accession>
<dbReference type="Proteomes" id="UP000053237">
    <property type="component" value="Unassembled WGS sequence"/>
</dbReference>
<reference evidence="1 2" key="1">
    <citation type="submission" date="2012-05" db="EMBL/GenBank/DDBJ databases">
        <title>Recombination and specialization in a pathogen metapopulation.</title>
        <authorList>
            <person name="Gardiner A."/>
            <person name="Kemen E."/>
            <person name="Schultz-Larsen T."/>
            <person name="MacLean D."/>
            <person name="Van Oosterhout C."/>
            <person name="Jones J.D.G."/>
        </authorList>
    </citation>
    <scope>NUCLEOTIDE SEQUENCE [LARGE SCALE GENOMIC DNA]</scope>
    <source>
        <strain evidence="1 2">Ac Nc2</strain>
    </source>
</reference>
<evidence type="ECO:0000313" key="1">
    <source>
        <dbReference type="EMBL" id="CCI10588.1"/>
    </source>
</evidence>
<protein>
    <submittedName>
        <fullName evidence="1">Uncharacterized protein</fullName>
    </submittedName>
</protein>
<dbReference type="EMBL" id="CAIX01000309">
    <property type="protein sequence ID" value="CCI10588.1"/>
    <property type="molecule type" value="Genomic_DNA"/>
</dbReference>
<dbReference type="AlphaFoldDB" id="A0A024FTX0"/>
<organism evidence="1 2">
    <name type="scientific">Albugo candida</name>
    <dbReference type="NCBI Taxonomy" id="65357"/>
    <lineage>
        <taxon>Eukaryota</taxon>
        <taxon>Sar</taxon>
        <taxon>Stramenopiles</taxon>
        <taxon>Oomycota</taxon>
        <taxon>Peronosporomycetes</taxon>
        <taxon>Albuginales</taxon>
        <taxon>Albuginaceae</taxon>
        <taxon>Albugo</taxon>
    </lineage>
</organism>
<evidence type="ECO:0000313" key="2">
    <source>
        <dbReference type="Proteomes" id="UP000053237"/>
    </source>
</evidence>
<proteinExistence type="predicted"/>
<sequence length="117" mass="13608">MNSPSLQVVRPNVMCVYQNNGDIRVRIAHGRLYCLRTIDLSAWKTSSSFDLAMFKLQLFSSLLIRTRGFYTRWEAIGLKIKSLDAFILVESVLVSLKLCDRIQSRWHGYIDSPYLYQ</sequence>